<feature type="domain" description="Copper amine oxidase-like N-terminal" evidence="2">
    <location>
        <begin position="239"/>
        <end position="313"/>
    </location>
</feature>
<dbReference type="EMBL" id="PDFK01000004">
    <property type="protein sequence ID" value="PKU50921.1"/>
    <property type="molecule type" value="Genomic_DNA"/>
</dbReference>
<feature type="signal peptide" evidence="1">
    <location>
        <begin position="1"/>
        <end position="27"/>
    </location>
</feature>
<dbReference type="AlphaFoldDB" id="A0A2I0UXX3"/>
<proteinExistence type="predicted"/>
<protein>
    <submittedName>
        <fullName evidence="3">Copper amine oxidase</fullName>
    </submittedName>
</protein>
<sequence length="316" mass="34495">MKMTKVVPFAMSALLLGGAIGAPTASANEGEAVVTNAETTEQQVQPTFIKVTGTVENVDVRENGTSYTVMDGDNTNIVIANKESFIFDNTGKEVKLQKGDKVSAYSYAKKPMLAIYPPQYNPEVIIVETEAMGSVEVDFFDKNLIDTDNNLKLNVGEDTKLVSASGKDVKLDDLKEQHLAVFYTIATMSIPAQTPPSKVIVLDTIEKEEPIEVDPEPTPEPAPSNPVVQEIIKKDFYEVEGTKMVPLRLIAEELGFKVEVTPKGAIVSKGAVSYTITRGQKEYGYNKALRQFKVAPALLEAGKTYVPVELAEELMK</sequence>
<dbReference type="Pfam" id="PF07833">
    <property type="entry name" value="Cu_amine_oxidN1"/>
    <property type="match status" value="1"/>
</dbReference>
<accession>A0A2I0UXX3</accession>
<feature type="chain" id="PRO_5014137655" evidence="1">
    <location>
        <begin position="28"/>
        <end position="316"/>
    </location>
</feature>
<gene>
    <name evidence="3" type="ORF">CRI88_14660</name>
</gene>
<dbReference type="Gene3D" id="3.30.457.10">
    <property type="entry name" value="Copper amine oxidase-like, N-terminal domain"/>
    <property type="match status" value="1"/>
</dbReference>
<dbReference type="RefSeq" id="WP_101966789.1">
    <property type="nucleotide sequence ID" value="NZ_PDFK01000004.1"/>
</dbReference>
<organism evidence="3 4">
    <name type="scientific">Lysinibacillus fusiformis</name>
    <dbReference type="NCBI Taxonomy" id="28031"/>
    <lineage>
        <taxon>Bacteria</taxon>
        <taxon>Bacillati</taxon>
        <taxon>Bacillota</taxon>
        <taxon>Bacilli</taxon>
        <taxon>Bacillales</taxon>
        <taxon>Bacillaceae</taxon>
        <taxon>Lysinibacillus</taxon>
    </lineage>
</organism>
<keyword evidence="1" id="KW-0732">Signal</keyword>
<dbReference type="InterPro" id="IPR036582">
    <property type="entry name" value="Mao_N_sf"/>
</dbReference>
<name>A0A2I0UXX3_9BACI</name>
<dbReference type="SUPFAM" id="SSF55383">
    <property type="entry name" value="Copper amine oxidase, domain N"/>
    <property type="match status" value="1"/>
</dbReference>
<reference evidence="3 4" key="1">
    <citation type="submission" date="2017-10" db="EMBL/GenBank/DDBJ databases">
        <title>Draft genome of Lysinibacillus fusiformis strain Juneja, a laboratory-derived pathogen of Drosophila melanogaster.</title>
        <authorList>
            <person name="Smith B.R."/>
            <person name="Unckless R.L."/>
        </authorList>
    </citation>
    <scope>NUCLEOTIDE SEQUENCE [LARGE SCALE GENOMIC DNA]</scope>
    <source>
        <strain evidence="3 4">Juneja</strain>
    </source>
</reference>
<evidence type="ECO:0000313" key="3">
    <source>
        <dbReference type="EMBL" id="PKU50921.1"/>
    </source>
</evidence>
<dbReference type="Proteomes" id="UP000234956">
    <property type="component" value="Unassembled WGS sequence"/>
</dbReference>
<evidence type="ECO:0000256" key="1">
    <source>
        <dbReference type="SAM" id="SignalP"/>
    </source>
</evidence>
<evidence type="ECO:0000259" key="2">
    <source>
        <dbReference type="Pfam" id="PF07833"/>
    </source>
</evidence>
<evidence type="ECO:0000313" key="4">
    <source>
        <dbReference type="Proteomes" id="UP000234956"/>
    </source>
</evidence>
<dbReference type="InterPro" id="IPR012854">
    <property type="entry name" value="Cu_amine_oxidase-like_N"/>
</dbReference>
<comment type="caution">
    <text evidence="3">The sequence shown here is derived from an EMBL/GenBank/DDBJ whole genome shotgun (WGS) entry which is preliminary data.</text>
</comment>